<dbReference type="STRING" id="123320.SAMN06309945_1137"/>
<dbReference type="RefSeq" id="WP_077053555.1">
    <property type="nucleotide sequence ID" value="NZ_FUZP01000001.1"/>
</dbReference>
<keyword evidence="2" id="KW-1185">Reference proteome</keyword>
<organism evidence="1 2">
    <name type="scientific">Okibacterium fritillariae</name>
    <dbReference type="NCBI Taxonomy" id="123320"/>
    <lineage>
        <taxon>Bacteria</taxon>
        <taxon>Bacillati</taxon>
        <taxon>Actinomycetota</taxon>
        <taxon>Actinomycetes</taxon>
        <taxon>Micrococcales</taxon>
        <taxon>Microbacteriaceae</taxon>
        <taxon>Okibacterium</taxon>
    </lineage>
</organism>
<evidence type="ECO:0008006" key="3">
    <source>
        <dbReference type="Google" id="ProtNLM"/>
    </source>
</evidence>
<dbReference type="Pfam" id="PF11305">
    <property type="entry name" value="DUF3107"/>
    <property type="match status" value="1"/>
</dbReference>
<dbReference type="OrthoDB" id="3268468at2"/>
<name>A0A1T5J1U2_9MICO</name>
<accession>A0A1T5J1U2</accession>
<dbReference type="InterPro" id="IPR021456">
    <property type="entry name" value="DUF3107"/>
</dbReference>
<dbReference type="Proteomes" id="UP000190857">
    <property type="component" value="Unassembled WGS sequence"/>
</dbReference>
<dbReference type="AlphaFoldDB" id="A0A1T5J1U2"/>
<proteinExistence type="predicted"/>
<reference evidence="1 2" key="1">
    <citation type="submission" date="2017-02" db="EMBL/GenBank/DDBJ databases">
        <authorList>
            <person name="Peterson S.W."/>
        </authorList>
    </citation>
    <scope>NUCLEOTIDE SEQUENCE [LARGE SCALE GENOMIC DNA]</scope>
    <source>
        <strain evidence="1 2">VKM Ac-2059</strain>
    </source>
</reference>
<protein>
    <recommendedName>
        <fullName evidence="3">ATP-binding protein</fullName>
    </recommendedName>
</protein>
<gene>
    <name evidence="1" type="ORF">SAMN06309945_1137</name>
</gene>
<evidence type="ECO:0000313" key="1">
    <source>
        <dbReference type="EMBL" id="SKC45445.1"/>
    </source>
</evidence>
<dbReference type="EMBL" id="FUZP01000001">
    <property type="protein sequence ID" value="SKC45445.1"/>
    <property type="molecule type" value="Genomic_DNA"/>
</dbReference>
<sequence length="74" mass="8025">MEIRIGITNSPREISFETTQSASDVQDVIAQALEAGKAFFSLTDSKGKVYLVPTVNLGYVEIGSEESRRIGFVG</sequence>
<evidence type="ECO:0000313" key="2">
    <source>
        <dbReference type="Proteomes" id="UP000190857"/>
    </source>
</evidence>